<dbReference type="InterPro" id="IPR051081">
    <property type="entry name" value="HTH_MetalResp_TranReg"/>
</dbReference>
<dbReference type="CDD" id="cd00090">
    <property type="entry name" value="HTH_ARSR"/>
    <property type="match status" value="1"/>
</dbReference>
<dbReference type="PRINTS" id="PR00778">
    <property type="entry name" value="HTHARSR"/>
</dbReference>
<feature type="domain" description="HTH arsR-type" evidence="4">
    <location>
        <begin position="15"/>
        <end position="109"/>
    </location>
</feature>
<evidence type="ECO:0000256" key="3">
    <source>
        <dbReference type="ARBA" id="ARBA00023163"/>
    </source>
</evidence>
<keyword evidence="3" id="KW-0804">Transcription</keyword>
<proteinExistence type="predicted"/>
<dbReference type="Pfam" id="PF01022">
    <property type="entry name" value="HTH_5"/>
    <property type="match status" value="1"/>
</dbReference>
<dbReference type="Proteomes" id="UP001596157">
    <property type="component" value="Unassembled WGS sequence"/>
</dbReference>
<keyword evidence="1" id="KW-0805">Transcription regulation</keyword>
<dbReference type="PANTHER" id="PTHR33154">
    <property type="entry name" value="TRANSCRIPTIONAL REGULATOR, ARSR FAMILY"/>
    <property type="match status" value="1"/>
</dbReference>
<dbReference type="InterPro" id="IPR001845">
    <property type="entry name" value="HTH_ArsR_DNA-bd_dom"/>
</dbReference>
<evidence type="ECO:0000256" key="1">
    <source>
        <dbReference type="ARBA" id="ARBA00023015"/>
    </source>
</evidence>
<keyword evidence="2" id="KW-0238">DNA-binding</keyword>
<gene>
    <name evidence="5" type="ORF">ACFPM7_15520</name>
</gene>
<sequence>MDPVVAEGDGTSGTALMDDSVPLARFFKVLSDPTRVAILRLLLERERSVGEIVEILQVPQSRVSNHMACLRWCHFVEVERESRRAIYRIADPRLADVLAAAGVVADDLRECLLSCNRIGPAWI</sequence>
<dbReference type="InterPro" id="IPR011991">
    <property type="entry name" value="ArsR-like_HTH"/>
</dbReference>
<name>A0ABW0EQW2_9PSEU</name>
<evidence type="ECO:0000259" key="4">
    <source>
        <dbReference type="PROSITE" id="PS50987"/>
    </source>
</evidence>
<dbReference type="PANTHER" id="PTHR33154:SF33">
    <property type="entry name" value="TRANSCRIPTIONAL REPRESSOR SDPR"/>
    <property type="match status" value="1"/>
</dbReference>
<accession>A0ABW0EQW2</accession>
<protein>
    <submittedName>
        <fullName evidence="5">ArsR/SmtB family transcription factor</fullName>
    </submittedName>
</protein>
<evidence type="ECO:0000256" key="2">
    <source>
        <dbReference type="ARBA" id="ARBA00023125"/>
    </source>
</evidence>
<reference evidence="6" key="1">
    <citation type="journal article" date="2019" name="Int. J. Syst. Evol. Microbiol.">
        <title>The Global Catalogue of Microorganisms (GCM) 10K type strain sequencing project: providing services to taxonomists for standard genome sequencing and annotation.</title>
        <authorList>
            <consortium name="The Broad Institute Genomics Platform"/>
            <consortium name="The Broad Institute Genome Sequencing Center for Infectious Disease"/>
            <person name="Wu L."/>
            <person name="Ma J."/>
        </authorList>
    </citation>
    <scope>NUCLEOTIDE SEQUENCE [LARGE SCALE GENOMIC DNA]</scope>
    <source>
        <strain evidence="6">CCUG 59778</strain>
    </source>
</reference>
<dbReference type="SUPFAM" id="SSF46785">
    <property type="entry name" value="Winged helix' DNA-binding domain"/>
    <property type="match status" value="1"/>
</dbReference>
<dbReference type="InterPro" id="IPR036390">
    <property type="entry name" value="WH_DNA-bd_sf"/>
</dbReference>
<dbReference type="RefSeq" id="WP_378248316.1">
    <property type="nucleotide sequence ID" value="NZ_JBHSKF010000006.1"/>
</dbReference>
<dbReference type="PROSITE" id="PS50987">
    <property type="entry name" value="HTH_ARSR_2"/>
    <property type="match status" value="1"/>
</dbReference>
<dbReference type="SMART" id="SM00418">
    <property type="entry name" value="HTH_ARSR"/>
    <property type="match status" value="1"/>
</dbReference>
<dbReference type="InterPro" id="IPR036388">
    <property type="entry name" value="WH-like_DNA-bd_sf"/>
</dbReference>
<comment type="caution">
    <text evidence="5">The sequence shown here is derived from an EMBL/GenBank/DDBJ whole genome shotgun (WGS) entry which is preliminary data.</text>
</comment>
<evidence type="ECO:0000313" key="5">
    <source>
        <dbReference type="EMBL" id="MFC5288469.1"/>
    </source>
</evidence>
<organism evidence="5 6">
    <name type="scientific">Actinokineospora guangxiensis</name>
    <dbReference type="NCBI Taxonomy" id="1490288"/>
    <lineage>
        <taxon>Bacteria</taxon>
        <taxon>Bacillati</taxon>
        <taxon>Actinomycetota</taxon>
        <taxon>Actinomycetes</taxon>
        <taxon>Pseudonocardiales</taxon>
        <taxon>Pseudonocardiaceae</taxon>
        <taxon>Actinokineospora</taxon>
    </lineage>
</organism>
<dbReference type="EMBL" id="JBHSKF010000006">
    <property type="protein sequence ID" value="MFC5288469.1"/>
    <property type="molecule type" value="Genomic_DNA"/>
</dbReference>
<dbReference type="NCBIfam" id="NF033788">
    <property type="entry name" value="HTH_metalloreg"/>
    <property type="match status" value="1"/>
</dbReference>
<dbReference type="Gene3D" id="1.10.10.10">
    <property type="entry name" value="Winged helix-like DNA-binding domain superfamily/Winged helix DNA-binding domain"/>
    <property type="match status" value="1"/>
</dbReference>
<evidence type="ECO:0000313" key="6">
    <source>
        <dbReference type="Proteomes" id="UP001596157"/>
    </source>
</evidence>
<keyword evidence="6" id="KW-1185">Reference proteome</keyword>